<feature type="region of interest" description="Disordered" evidence="1">
    <location>
        <begin position="222"/>
        <end position="300"/>
    </location>
</feature>
<feature type="compositionally biased region" description="Acidic residues" evidence="1">
    <location>
        <begin position="70"/>
        <end position="93"/>
    </location>
</feature>
<gene>
    <name evidence="2" type="ORF">FLONG3_8699</name>
</gene>
<feature type="compositionally biased region" description="Acidic residues" evidence="1">
    <location>
        <begin position="278"/>
        <end position="288"/>
    </location>
</feature>
<proteinExistence type="predicted"/>
<feature type="region of interest" description="Disordered" evidence="1">
    <location>
        <begin position="124"/>
        <end position="189"/>
    </location>
</feature>
<dbReference type="Proteomes" id="UP000266234">
    <property type="component" value="Unassembled WGS sequence"/>
</dbReference>
<protein>
    <submittedName>
        <fullName evidence="2">Uncharacterized protein</fullName>
    </submittedName>
</protein>
<keyword evidence="3" id="KW-1185">Reference proteome</keyword>
<name>A0A395S383_9HYPO</name>
<sequence>MDNETGRLSFWSPRFHDTAKLSDIWRNLVLYRAEALLNRLNELSNLTIIFATDDALMYYAQLYRIPGESAENEDQDSDDDTVSDPSSDDDDSEEMIAAYESDREDAAKILASLNVDGDDAFTGSTNIAMEGSEPAWDGSVDGFNWPDVKEPPEHEPKSSDEGIETTGEASLDPFEGSADTSAPESTTWLTNAPGAPYTVFHNTFVTFSEPCAGDGQAIGSTEVAYSESPPNPSSTWLTNDPTGHNEADETGSSYGIWVGDETASLPADSFVPIPEDSSSSEEDDESGSSDDSSNKTNSEDIDEEEIDMLAAAPTTIAHPYSLYWPILFDRELTQKAEEYHGYLHKKKVLVENITRSNDLGQDEINTLLYNFVRQNLVKKPTVNSEELFKLKRFTDNVENFVRPMQRNINTIEADREQNKMRHYLPYASPDRLRSKRLGSSLRFVTNVDEEWDKDFDRWGVPKITKKRQQI</sequence>
<evidence type="ECO:0000313" key="2">
    <source>
        <dbReference type="EMBL" id="RGP66868.1"/>
    </source>
</evidence>
<feature type="compositionally biased region" description="Polar residues" evidence="1">
    <location>
        <begin position="178"/>
        <end position="189"/>
    </location>
</feature>
<feature type="compositionally biased region" description="Polar residues" evidence="1">
    <location>
        <begin position="233"/>
        <end position="242"/>
    </location>
</feature>
<reference evidence="2 3" key="1">
    <citation type="journal article" date="2018" name="PLoS Pathog.">
        <title>Evolution of structural diversity of trichothecenes, a family of toxins produced by plant pathogenic and entomopathogenic fungi.</title>
        <authorList>
            <person name="Proctor R.H."/>
            <person name="McCormick S.P."/>
            <person name="Kim H.S."/>
            <person name="Cardoza R.E."/>
            <person name="Stanley A.M."/>
            <person name="Lindo L."/>
            <person name="Kelly A."/>
            <person name="Brown D.W."/>
            <person name="Lee T."/>
            <person name="Vaughan M.M."/>
            <person name="Alexander N.J."/>
            <person name="Busman M."/>
            <person name="Gutierrez S."/>
        </authorList>
    </citation>
    <scope>NUCLEOTIDE SEQUENCE [LARGE SCALE GENOMIC DNA]</scope>
    <source>
        <strain evidence="2 3">NRRL 20695</strain>
    </source>
</reference>
<feature type="region of interest" description="Disordered" evidence="1">
    <location>
        <begin position="68"/>
        <end position="93"/>
    </location>
</feature>
<organism evidence="2 3">
    <name type="scientific">Fusarium longipes</name>
    <dbReference type="NCBI Taxonomy" id="694270"/>
    <lineage>
        <taxon>Eukaryota</taxon>
        <taxon>Fungi</taxon>
        <taxon>Dikarya</taxon>
        <taxon>Ascomycota</taxon>
        <taxon>Pezizomycotina</taxon>
        <taxon>Sordariomycetes</taxon>
        <taxon>Hypocreomycetidae</taxon>
        <taxon>Hypocreales</taxon>
        <taxon>Nectriaceae</taxon>
        <taxon>Fusarium</taxon>
    </lineage>
</organism>
<dbReference type="EMBL" id="PXOG01000213">
    <property type="protein sequence ID" value="RGP66868.1"/>
    <property type="molecule type" value="Genomic_DNA"/>
</dbReference>
<feature type="compositionally biased region" description="Basic and acidic residues" evidence="1">
    <location>
        <begin position="147"/>
        <end position="160"/>
    </location>
</feature>
<accession>A0A395S383</accession>
<evidence type="ECO:0000256" key="1">
    <source>
        <dbReference type="SAM" id="MobiDB-lite"/>
    </source>
</evidence>
<dbReference type="OrthoDB" id="5075095at2759"/>
<dbReference type="AlphaFoldDB" id="A0A395S383"/>
<evidence type="ECO:0000313" key="3">
    <source>
        <dbReference type="Proteomes" id="UP000266234"/>
    </source>
</evidence>
<comment type="caution">
    <text evidence="2">The sequence shown here is derived from an EMBL/GenBank/DDBJ whole genome shotgun (WGS) entry which is preliminary data.</text>
</comment>